<evidence type="ECO:0000259" key="10">
    <source>
        <dbReference type="Pfam" id="PF12390"/>
    </source>
</evidence>
<name>A0A7W9SFY2_9FIRM</name>
<comment type="caution">
    <text evidence="11">The sequence shown here is derived from an EMBL/GenBank/DDBJ whole genome shotgun (WGS) entry which is preliminary data.</text>
</comment>
<gene>
    <name evidence="8" type="primary">selA</name>
    <name evidence="11" type="ORF">HNQ46_000688</name>
</gene>
<accession>A0A7W9SFY2</accession>
<evidence type="ECO:0000256" key="4">
    <source>
        <dbReference type="ARBA" id="ARBA00022898"/>
    </source>
</evidence>
<dbReference type="InterPro" id="IPR004534">
    <property type="entry name" value="SelA_trans"/>
</dbReference>
<dbReference type="GeneID" id="85014247"/>
<dbReference type="Pfam" id="PF03841">
    <property type="entry name" value="SelA"/>
    <property type="match status" value="1"/>
</dbReference>
<dbReference type="InterPro" id="IPR025862">
    <property type="entry name" value="SelA_trans_N_dom"/>
</dbReference>
<dbReference type="AlphaFoldDB" id="A0A7W9SFY2"/>
<reference evidence="11 12" key="1">
    <citation type="submission" date="2020-08" db="EMBL/GenBank/DDBJ databases">
        <title>Genomic Encyclopedia of Type Strains, Phase IV (KMG-IV): sequencing the most valuable type-strain genomes for metagenomic binning, comparative biology and taxonomic classification.</title>
        <authorList>
            <person name="Goeker M."/>
        </authorList>
    </citation>
    <scope>NUCLEOTIDE SEQUENCE [LARGE SCALE GENOMIC DNA]</scope>
    <source>
        <strain evidence="11 12">DSM 17245</strain>
    </source>
</reference>
<organism evidence="11 12">
    <name type="scientific">Oribacterium sinus</name>
    <dbReference type="NCBI Taxonomy" id="237576"/>
    <lineage>
        <taxon>Bacteria</taxon>
        <taxon>Bacillati</taxon>
        <taxon>Bacillota</taxon>
        <taxon>Clostridia</taxon>
        <taxon>Lachnospirales</taxon>
        <taxon>Lachnospiraceae</taxon>
        <taxon>Oribacterium</taxon>
    </lineage>
</organism>
<evidence type="ECO:0000256" key="5">
    <source>
        <dbReference type="ARBA" id="ARBA00022917"/>
    </source>
</evidence>
<dbReference type="Gene3D" id="3.40.640.10">
    <property type="entry name" value="Type I PLP-dependent aspartate aminotransferase-like (Major domain)"/>
    <property type="match status" value="1"/>
</dbReference>
<dbReference type="PANTHER" id="PTHR32328">
    <property type="entry name" value="L-SERYL-TRNA(SEC) SELENIUM TRANSFERASE"/>
    <property type="match status" value="1"/>
</dbReference>
<feature type="modified residue" description="N6-(pyridoxal phosphate)lysine" evidence="8 9">
    <location>
        <position position="296"/>
    </location>
</feature>
<feature type="domain" description="L-seryl-tRNA selenium transferase N-terminal" evidence="10">
    <location>
        <begin position="7"/>
        <end position="46"/>
    </location>
</feature>
<dbReference type="PANTHER" id="PTHR32328:SF0">
    <property type="entry name" value="L-SERYL-TRNA(SEC) SELENIUM TRANSFERASE"/>
    <property type="match status" value="1"/>
</dbReference>
<proteinExistence type="inferred from homology"/>
<evidence type="ECO:0000256" key="3">
    <source>
        <dbReference type="ARBA" id="ARBA00022679"/>
    </source>
</evidence>
<dbReference type="HAMAP" id="MF_00423">
    <property type="entry name" value="SelA"/>
    <property type="match status" value="1"/>
</dbReference>
<dbReference type="EC" id="2.9.1.1" evidence="8"/>
<keyword evidence="4 8" id="KW-0663">Pyridoxal phosphate</keyword>
<evidence type="ECO:0000256" key="8">
    <source>
        <dbReference type="HAMAP-Rule" id="MF_00423"/>
    </source>
</evidence>
<keyword evidence="5 8" id="KW-0648">Protein biosynthesis</keyword>
<dbReference type="GO" id="GO:0004125">
    <property type="term" value="F:L-seryl-tRNA(Sec) selenium transferase activity"/>
    <property type="evidence" value="ECO:0007669"/>
    <property type="project" value="UniProtKB-UniRule"/>
</dbReference>
<protein>
    <recommendedName>
        <fullName evidence="8">L-seryl-tRNA(Sec) selenium transferase</fullName>
        <ecNumber evidence="8">2.9.1.1</ecNumber>
    </recommendedName>
    <alternativeName>
        <fullName evidence="8">Selenocysteine synthase</fullName>
        <shortName evidence="8">Sec synthase</shortName>
    </alternativeName>
    <alternativeName>
        <fullName evidence="8">Selenocysteinyl-tRNA(Sec) synthase</fullName>
    </alternativeName>
</protein>
<dbReference type="InterPro" id="IPR015424">
    <property type="entry name" value="PyrdxlP-dep_Trfase"/>
</dbReference>
<sequence length="465" mass="52282">MDRNAFFRRIPKIDNILEEEQILSFIQDYGLSYVTDCVRLEVENLRKCVREEEEESRIEQAFSSLYSRITERIEGDVKPKLKKVINATGTILHTNLGRALLSPKIGQELAKMLSSYSNLEYDLEKGERGERYSHIKDSICKITGAEDAMVVNNNASAVLLILSTLAKGGEVVVSRGELVEIGGKFRIPDVCAASGAEMREVGTTNKTHYRDYVEVVNENTKAFLKVHTSNYKICGFTESVEARELKPLSLETGIPIVEDLGSGVLLPLEKYGLPHEPTVQEAIEAGVDVVCFSGDKLLGGPQAGIIIGKKEYIDQMKKNPLTRALRVDKLTITALELCFLEYLKEEGIEERIPVLRMLSEEQAVVKKRGEALLHLFQKESIPGEYSLQPSKAQVGGGSLPDTYMDSYALVYHPEKLSVSQLEARLRKGKTPIIGRIWEDDYWMDLRTIQEEELEEIVEAFQEALY</sequence>
<evidence type="ECO:0000256" key="1">
    <source>
        <dbReference type="ARBA" id="ARBA00001933"/>
    </source>
</evidence>
<dbReference type="UniPathway" id="UPA00906">
    <property type="reaction ID" value="UER00896"/>
</dbReference>
<evidence type="ECO:0000256" key="6">
    <source>
        <dbReference type="ARBA" id="ARBA00023266"/>
    </source>
</evidence>
<comment type="pathway">
    <text evidence="8">Aminoacyl-tRNA biosynthesis; selenocysteinyl-tRNA(Sec) biosynthesis; selenocysteinyl-tRNA(Sec) from L-seryl-tRNA(Sec) (bacterial route): step 1/1.</text>
</comment>
<comment type="similarity">
    <text evidence="7 8">Belongs to the SelA family.</text>
</comment>
<dbReference type="EMBL" id="JACHHH010000003">
    <property type="protein sequence ID" value="MBB6040725.1"/>
    <property type="molecule type" value="Genomic_DNA"/>
</dbReference>
<evidence type="ECO:0000256" key="7">
    <source>
        <dbReference type="ARBA" id="ARBA00044507"/>
    </source>
</evidence>
<dbReference type="GO" id="GO:0001514">
    <property type="term" value="P:selenocysteine incorporation"/>
    <property type="evidence" value="ECO:0007669"/>
    <property type="project" value="UniProtKB-UniRule"/>
</dbReference>
<keyword evidence="6 8" id="KW-0711">Selenium</keyword>
<evidence type="ECO:0000256" key="9">
    <source>
        <dbReference type="PIRSR" id="PIRSR618319-50"/>
    </source>
</evidence>
<dbReference type="SUPFAM" id="SSF53383">
    <property type="entry name" value="PLP-dependent transferases"/>
    <property type="match status" value="1"/>
</dbReference>
<dbReference type="Proteomes" id="UP000522163">
    <property type="component" value="Unassembled WGS sequence"/>
</dbReference>
<comment type="subcellular location">
    <subcellularLocation>
        <location evidence="8">Cytoplasm</location>
    </subcellularLocation>
</comment>
<keyword evidence="2 8" id="KW-0963">Cytoplasm</keyword>
<dbReference type="Gene3D" id="3.90.1150.180">
    <property type="match status" value="1"/>
</dbReference>
<keyword evidence="3 8" id="KW-0808">Transferase</keyword>
<dbReference type="GO" id="GO:0001717">
    <property type="term" value="P:conversion of seryl-tRNAsec to selenocys-tRNAsec"/>
    <property type="evidence" value="ECO:0007669"/>
    <property type="project" value="UniProtKB-UniRule"/>
</dbReference>
<comment type="catalytic activity">
    <reaction evidence="8">
        <text>L-seryl-tRNA(Sec) + selenophosphate + H(+) = L-selenocysteinyl-tRNA(Sec) + phosphate</text>
        <dbReference type="Rhea" id="RHEA:22728"/>
        <dbReference type="Rhea" id="RHEA-COMP:9742"/>
        <dbReference type="Rhea" id="RHEA-COMP:9743"/>
        <dbReference type="ChEBI" id="CHEBI:15378"/>
        <dbReference type="ChEBI" id="CHEBI:16144"/>
        <dbReference type="ChEBI" id="CHEBI:43474"/>
        <dbReference type="ChEBI" id="CHEBI:78533"/>
        <dbReference type="ChEBI" id="CHEBI:78573"/>
        <dbReference type="EC" id="2.9.1.1"/>
    </reaction>
</comment>
<evidence type="ECO:0000313" key="11">
    <source>
        <dbReference type="EMBL" id="MBB6040725.1"/>
    </source>
</evidence>
<comment type="function">
    <text evidence="8">Converts seryl-tRNA(Sec) to selenocysteinyl-tRNA(Sec) required for selenoprotein biosynthesis.</text>
</comment>
<dbReference type="GO" id="GO:0005737">
    <property type="term" value="C:cytoplasm"/>
    <property type="evidence" value="ECO:0007669"/>
    <property type="project" value="UniProtKB-SubCell"/>
</dbReference>
<dbReference type="RefSeq" id="WP_183683035.1">
    <property type="nucleotide sequence ID" value="NZ_JACHHH010000003.1"/>
</dbReference>
<evidence type="ECO:0000313" key="12">
    <source>
        <dbReference type="Proteomes" id="UP000522163"/>
    </source>
</evidence>
<dbReference type="Pfam" id="PF12390">
    <property type="entry name" value="Se-cys_synth_N"/>
    <property type="match status" value="1"/>
</dbReference>
<dbReference type="InterPro" id="IPR018319">
    <property type="entry name" value="SelA-like"/>
</dbReference>
<comment type="cofactor">
    <cofactor evidence="1 8 9">
        <name>pyridoxal 5'-phosphate</name>
        <dbReference type="ChEBI" id="CHEBI:597326"/>
    </cofactor>
</comment>
<dbReference type="InterPro" id="IPR015421">
    <property type="entry name" value="PyrdxlP-dep_Trfase_major"/>
</dbReference>
<evidence type="ECO:0000256" key="2">
    <source>
        <dbReference type="ARBA" id="ARBA00022490"/>
    </source>
</evidence>
<dbReference type="NCBIfam" id="TIGR00474">
    <property type="entry name" value="selA"/>
    <property type="match status" value="1"/>
</dbReference>